<dbReference type="AlphaFoldDB" id="A0A8T1IPV1"/>
<dbReference type="EMBL" id="RCML01000022">
    <property type="protein sequence ID" value="KAG2997790.1"/>
    <property type="molecule type" value="Genomic_DNA"/>
</dbReference>
<dbReference type="EMBL" id="RCMI01000039">
    <property type="protein sequence ID" value="KAG2940361.1"/>
    <property type="molecule type" value="Genomic_DNA"/>
</dbReference>
<dbReference type="EMBL" id="RCMK01000070">
    <property type="protein sequence ID" value="KAG2950471.1"/>
    <property type="molecule type" value="Genomic_DNA"/>
</dbReference>
<evidence type="ECO:0000313" key="5">
    <source>
        <dbReference type="EMBL" id="KAG2997790.1"/>
    </source>
</evidence>
<dbReference type="EMBL" id="RCMV01000051">
    <property type="protein sequence ID" value="KAG3226717.1"/>
    <property type="molecule type" value="Genomic_DNA"/>
</dbReference>
<comment type="caution">
    <text evidence="6">The sequence shown here is derived from an EMBL/GenBank/DDBJ whole genome shotgun (WGS) entry which is preliminary data.</text>
</comment>
<dbReference type="Proteomes" id="UP000774804">
    <property type="component" value="Unassembled WGS sequence"/>
</dbReference>
<dbReference type="EMBL" id="RCMG01000001">
    <property type="protein sequence ID" value="KAG2869580.1"/>
    <property type="molecule type" value="Genomic_DNA"/>
</dbReference>
<dbReference type="Proteomes" id="UP000697107">
    <property type="component" value="Unassembled WGS sequence"/>
</dbReference>
<evidence type="ECO:0000313" key="3">
    <source>
        <dbReference type="EMBL" id="KAG2940361.1"/>
    </source>
</evidence>
<organism evidence="6 7">
    <name type="scientific">Phytophthora cactorum</name>
    <dbReference type="NCBI Taxonomy" id="29920"/>
    <lineage>
        <taxon>Eukaryota</taxon>
        <taxon>Sar</taxon>
        <taxon>Stramenopiles</taxon>
        <taxon>Oomycota</taxon>
        <taxon>Peronosporomycetes</taxon>
        <taxon>Peronosporales</taxon>
        <taxon>Peronosporaceae</taxon>
        <taxon>Phytophthora</taxon>
    </lineage>
</organism>
<name>A0A8T1IPV1_9STRA</name>
<evidence type="ECO:0000313" key="7">
    <source>
        <dbReference type="Proteomes" id="UP000760860"/>
    </source>
</evidence>
<dbReference type="Proteomes" id="UP000760860">
    <property type="component" value="Unassembled WGS sequence"/>
</dbReference>
<feature type="region of interest" description="Disordered" evidence="1">
    <location>
        <begin position="244"/>
        <end position="278"/>
    </location>
</feature>
<proteinExistence type="predicted"/>
<evidence type="ECO:0000313" key="4">
    <source>
        <dbReference type="EMBL" id="KAG2950471.1"/>
    </source>
</evidence>
<dbReference type="Proteomes" id="UP000736787">
    <property type="component" value="Unassembled WGS sequence"/>
</dbReference>
<evidence type="ECO:0000256" key="1">
    <source>
        <dbReference type="SAM" id="MobiDB-lite"/>
    </source>
</evidence>
<protein>
    <submittedName>
        <fullName evidence="6">Uncharacterized protein</fullName>
    </submittedName>
</protein>
<evidence type="ECO:0000313" key="6">
    <source>
        <dbReference type="EMBL" id="KAG3226717.1"/>
    </source>
</evidence>
<gene>
    <name evidence="2" type="ORF">PC113_g28</name>
    <name evidence="3" type="ORF">PC115_g2618</name>
    <name evidence="4" type="ORF">PC117_g4430</name>
    <name evidence="5" type="ORF">PC118_g1673</name>
    <name evidence="6" type="ORF">PC129_g2706</name>
</gene>
<feature type="compositionally biased region" description="Acidic residues" evidence="1">
    <location>
        <begin position="263"/>
        <end position="278"/>
    </location>
</feature>
<dbReference type="VEuPathDB" id="FungiDB:PC110_g1252"/>
<reference evidence="6" key="1">
    <citation type="submission" date="2018-05" db="EMBL/GenBank/DDBJ databases">
        <title>Effector identification in a new, highly contiguous assembly of the strawberry crown rot pathogen Phytophthora cactorum.</title>
        <authorList>
            <person name="Armitage A.D."/>
            <person name="Nellist C.F."/>
            <person name="Bates H."/>
            <person name="Vickerstaff R.J."/>
            <person name="Harrison R.J."/>
        </authorList>
    </citation>
    <scope>NUCLEOTIDE SEQUENCE</scope>
    <source>
        <strain evidence="2">15-7</strain>
        <strain evidence="3">4032</strain>
        <strain evidence="4">4040</strain>
        <strain evidence="5">P415</strain>
        <strain evidence="6">P421</strain>
    </source>
</reference>
<accession>A0A8T1IPV1</accession>
<sequence>MESSSLPELLNCRLSIKNGEPFDACRDKVPPSPACLYNVSEGYNILRKKIEEHFESKLPGQWKPTFDIYLKPSNNAKQKQFEIVCQETVALLAQGKEVWNRVRRRRNGQAGFELELIIYVPKPEAPTSLRRASAARVQEHVPRVAAFLREQQVEAGPASERYMAVTQARLPEGTPLEVPDSVTVRQLQHIDAQQAIIDGAMTVQQQQSAGEYRVVRIKIHGVPVPVQVNIGDLREVLELPNYSLRPPFRPPANTGTPEPATNIEDEEHMSDTGESMEQ</sequence>
<dbReference type="Proteomes" id="UP000735874">
    <property type="component" value="Unassembled WGS sequence"/>
</dbReference>
<evidence type="ECO:0000313" key="2">
    <source>
        <dbReference type="EMBL" id="KAG2869580.1"/>
    </source>
</evidence>